<dbReference type="AlphaFoldDB" id="A0A6J2YPU2"/>
<dbReference type="Proteomes" id="UP000504635">
    <property type="component" value="Unplaced"/>
</dbReference>
<gene>
    <name evidence="2" type="primary">LOC115889497</name>
</gene>
<dbReference type="KEGG" id="soy:115889497"/>
<name>A0A6J2YPU2_SITOR</name>
<accession>A0A6J2YPU2</accession>
<evidence type="ECO:0000313" key="1">
    <source>
        <dbReference type="Proteomes" id="UP000504635"/>
    </source>
</evidence>
<reference evidence="2" key="1">
    <citation type="submission" date="2025-08" db="UniProtKB">
        <authorList>
            <consortium name="RefSeq"/>
        </authorList>
    </citation>
    <scope>IDENTIFICATION</scope>
    <source>
        <tissue evidence="2">Gonads</tissue>
    </source>
</reference>
<organism evidence="1 2">
    <name type="scientific">Sitophilus oryzae</name>
    <name type="common">Rice weevil</name>
    <name type="synonym">Curculio oryzae</name>
    <dbReference type="NCBI Taxonomy" id="7048"/>
    <lineage>
        <taxon>Eukaryota</taxon>
        <taxon>Metazoa</taxon>
        <taxon>Ecdysozoa</taxon>
        <taxon>Arthropoda</taxon>
        <taxon>Hexapoda</taxon>
        <taxon>Insecta</taxon>
        <taxon>Pterygota</taxon>
        <taxon>Neoptera</taxon>
        <taxon>Endopterygota</taxon>
        <taxon>Coleoptera</taxon>
        <taxon>Polyphaga</taxon>
        <taxon>Cucujiformia</taxon>
        <taxon>Curculionidae</taxon>
        <taxon>Dryophthorinae</taxon>
        <taxon>Sitophilus</taxon>
    </lineage>
</organism>
<keyword evidence="1" id="KW-1185">Reference proteome</keyword>
<proteinExistence type="predicted"/>
<dbReference type="InParanoid" id="A0A6J2YPU2"/>
<dbReference type="GeneID" id="115889497"/>
<evidence type="ECO:0000313" key="2">
    <source>
        <dbReference type="RefSeq" id="XP_030765362.1"/>
    </source>
</evidence>
<dbReference type="RefSeq" id="XP_030765362.1">
    <property type="nucleotide sequence ID" value="XM_030909502.1"/>
</dbReference>
<protein>
    <submittedName>
        <fullName evidence="2">Uncharacterized protein LOC115889497</fullName>
    </submittedName>
</protein>
<sequence length="145" mass="17014">MSDKSTELDPNKIEDFAFIGDFPYFVPQENSEADKGDDKNEYECSRWSEEQINFATKPENHWKYDFLGDKFYYGEDGPMFKLAFLEGLEPDNSGSLQQFSFKNINSQEADKRTVNPDKVNFEVKLKDSISQKLYKGRSKFKKRLF</sequence>